<name>A0A5C2SJR4_9APHY</name>
<dbReference type="Proteomes" id="UP000313359">
    <property type="component" value="Unassembled WGS sequence"/>
</dbReference>
<evidence type="ECO:0000313" key="3">
    <source>
        <dbReference type="Proteomes" id="UP000313359"/>
    </source>
</evidence>
<gene>
    <name evidence="2" type="ORF">L227DRAFT_318080</name>
</gene>
<dbReference type="EMBL" id="ML122254">
    <property type="protein sequence ID" value="RPD64105.1"/>
    <property type="molecule type" value="Genomic_DNA"/>
</dbReference>
<reference evidence="2" key="1">
    <citation type="journal article" date="2018" name="Genome Biol. Evol.">
        <title>Genomics and development of Lentinus tigrinus, a white-rot wood-decaying mushroom with dimorphic fruiting bodies.</title>
        <authorList>
            <person name="Wu B."/>
            <person name="Xu Z."/>
            <person name="Knudson A."/>
            <person name="Carlson A."/>
            <person name="Chen N."/>
            <person name="Kovaka S."/>
            <person name="LaButti K."/>
            <person name="Lipzen A."/>
            <person name="Pennachio C."/>
            <person name="Riley R."/>
            <person name="Schakwitz W."/>
            <person name="Umezawa K."/>
            <person name="Ohm R.A."/>
            <person name="Grigoriev I.V."/>
            <person name="Nagy L.G."/>
            <person name="Gibbons J."/>
            <person name="Hibbett D."/>
        </authorList>
    </citation>
    <scope>NUCLEOTIDE SEQUENCE [LARGE SCALE GENOMIC DNA]</scope>
    <source>
        <strain evidence="2">ALCF2SS1-6</strain>
    </source>
</reference>
<protein>
    <submittedName>
        <fullName evidence="2">Uncharacterized protein</fullName>
    </submittedName>
</protein>
<dbReference type="AlphaFoldDB" id="A0A5C2SJR4"/>
<sequence length="160" mass="17220">MAVVHRAGLQPSRSRPFPLVPARTLQDGPGPLRTRSQAAHEHPKLSMTRPITILTLPSAPARLAAIEYYTQSWKPSARRSSIPPRGISAEGTCQGCSTGGTCMPHQSTPGGPLLFLAWSAVCGPASRLEAGGWRRRVEFWMPYCMHPGARLPSGAGNKDI</sequence>
<evidence type="ECO:0000313" key="2">
    <source>
        <dbReference type="EMBL" id="RPD64105.1"/>
    </source>
</evidence>
<proteinExistence type="predicted"/>
<feature type="region of interest" description="Disordered" evidence="1">
    <location>
        <begin position="1"/>
        <end position="43"/>
    </location>
</feature>
<keyword evidence="3" id="KW-1185">Reference proteome</keyword>
<accession>A0A5C2SJR4</accession>
<organism evidence="2 3">
    <name type="scientific">Lentinus tigrinus ALCF2SS1-6</name>
    <dbReference type="NCBI Taxonomy" id="1328759"/>
    <lineage>
        <taxon>Eukaryota</taxon>
        <taxon>Fungi</taxon>
        <taxon>Dikarya</taxon>
        <taxon>Basidiomycota</taxon>
        <taxon>Agaricomycotina</taxon>
        <taxon>Agaricomycetes</taxon>
        <taxon>Polyporales</taxon>
        <taxon>Polyporaceae</taxon>
        <taxon>Lentinus</taxon>
    </lineage>
</organism>
<evidence type="ECO:0000256" key="1">
    <source>
        <dbReference type="SAM" id="MobiDB-lite"/>
    </source>
</evidence>